<sequence length="267" mass="29481">MVEAVLPVRLHETFGLPAGEILVWQVEVPHDYTPDVDITLLDEVESKRAASFKTAALRAVFVAAHASLRRVLAARLGVNAKSLTFDVSEWGKPSLCHPRCDLEFNISHSANRILIAVSSAGPVGVDIEKILPEPPYEVASIAFSQNERAVLERVPAARRGNVFYDLWTRKEALVKAMGLGLDIELQDIDVSPDMQAGRSRAMLFATQAEAGDWSLLRLPSIAGFSTALSMRRHQPKEAVGEKTRLANFELSRHVFGYKKLDSNIQVQ</sequence>
<comment type="caution">
    <text evidence="4">The sequence shown here is derived from an EMBL/GenBank/DDBJ whole genome shotgun (WGS) entry which is preliminary data.</text>
</comment>
<keyword evidence="5" id="KW-1185">Reference proteome</keyword>
<organism evidence="4 5">
    <name type="scientific">Mesorhizobium zhangyense</name>
    <dbReference type="NCBI Taxonomy" id="1776730"/>
    <lineage>
        <taxon>Bacteria</taxon>
        <taxon>Pseudomonadati</taxon>
        <taxon>Pseudomonadota</taxon>
        <taxon>Alphaproteobacteria</taxon>
        <taxon>Hyphomicrobiales</taxon>
        <taxon>Phyllobacteriaceae</taxon>
        <taxon>Mesorhizobium</taxon>
    </lineage>
</organism>
<dbReference type="SUPFAM" id="SSF56214">
    <property type="entry name" value="4'-phosphopantetheinyl transferase"/>
    <property type="match status" value="2"/>
</dbReference>
<proteinExistence type="inferred from homology"/>
<dbReference type="PANTHER" id="PTHR12215">
    <property type="entry name" value="PHOSPHOPANTETHEINE TRANSFERASE"/>
    <property type="match status" value="1"/>
</dbReference>
<gene>
    <name evidence="4" type="ORF">G6N74_18815</name>
</gene>
<dbReference type="InterPro" id="IPR037143">
    <property type="entry name" value="4-PPantetheinyl_Trfase_dom_sf"/>
</dbReference>
<dbReference type="AlphaFoldDB" id="A0A7C9VDE5"/>
<dbReference type="Pfam" id="PF01648">
    <property type="entry name" value="ACPS"/>
    <property type="match status" value="1"/>
</dbReference>
<evidence type="ECO:0000256" key="1">
    <source>
        <dbReference type="ARBA" id="ARBA00010990"/>
    </source>
</evidence>
<accession>A0A7C9VDE5</accession>
<comment type="similarity">
    <text evidence="1">Belongs to the P-Pant transferase superfamily. Gsp/Sfp/HetI/AcpT family.</text>
</comment>
<dbReference type="GO" id="GO:0008897">
    <property type="term" value="F:holo-[acyl-carrier-protein] synthase activity"/>
    <property type="evidence" value="ECO:0007669"/>
    <property type="project" value="InterPro"/>
</dbReference>
<dbReference type="InterPro" id="IPR050559">
    <property type="entry name" value="P-Pant_transferase_sf"/>
</dbReference>
<dbReference type="Gene3D" id="3.90.470.20">
    <property type="entry name" value="4'-phosphopantetheinyl transferase domain"/>
    <property type="match status" value="2"/>
</dbReference>
<keyword evidence="2 4" id="KW-0808">Transferase</keyword>
<name>A0A7C9VDE5_9HYPH</name>
<protein>
    <submittedName>
        <fullName evidence="4">4'-phosphopantetheinyl transferase superfamily protein</fullName>
    </submittedName>
</protein>
<dbReference type="GO" id="GO:0019878">
    <property type="term" value="P:lysine biosynthetic process via aminoadipic acid"/>
    <property type="evidence" value="ECO:0007669"/>
    <property type="project" value="TreeGrafter"/>
</dbReference>
<reference evidence="4 5" key="1">
    <citation type="submission" date="2020-02" db="EMBL/GenBank/DDBJ databases">
        <title>Genome sequence of the type strain CGMCC 1.15528 of Mesorhizobium zhangyense.</title>
        <authorList>
            <person name="Gao J."/>
            <person name="Sun J."/>
        </authorList>
    </citation>
    <scope>NUCLEOTIDE SEQUENCE [LARGE SCALE GENOMIC DNA]</scope>
    <source>
        <strain evidence="4 5">CGMCC 1.15528</strain>
    </source>
</reference>
<dbReference type="InterPro" id="IPR008278">
    <property type="entry name" value="4-PPantetheinyl_Trfase_dom"/>
</dbReference>
<dbReference type="EMBL" id="JAAKZG010000008">
    <property type="protein sequence ID" value="NGN43127.1"/>
    <property type="molecule type" value="Genomic_DNA"/>
</dbReference>
<evidence type="ECO:0000313" key="5">
    <source>
        <dbReference type="Proteomes" id="UP000481252"/>
    </source>
</evidence>
<feature type="domain" description="4'-phosphopantetheinyl transferase" evidence="3">
    <location>
        <begin position="122"/>
        <end position="201"/>
    </location>
</feature>
<dbReference type="RefSeq" id="WP_165119494.1">
    <property type="nucleotide sequence ID" value="NZ_JAAKZG010000008.1"/>
</dbReference>
<dbReference type="GO" id="GO:0000287">
    <property type="term" value="F:magnesium ion binding"/>
    <property type="evidence" value="ECO:0007669"/>
    <property type="project" value="InterPro"/>
</dbReference>
<evidence type="ECO:0000256" key="2">
    <source>
        <dbReference type="ARBA" id="ARBA00022679"/>
    </source>
</evidence>
<evidence type="ECO:0000259" key="3">
    <source>
        <dbReference type="Pfam" id="PF01648"/>
    </source>
</evidence>
<dbReference type="PANTHER" id="PTHR12215:SF10">
    <property type="entry name" value="L-AMINOADIPATE-SEMIALDEHYDE DEHYDROGENASE-PHOSPHOPANTETHEINYL TRANSFERASE"/>
    <property type="match status" value="1"/>
</dbReference>
<dbReference type="Proteomes" id="UP000481252">
    <property type="component" value="Unassembled WGS sequence"/>
</dbReference>
<dbReference type="GO" id="GO:0005829">
    <property type="term" value="C:cytosol"/>
    <property type="evidence" value="ECO:0007669"/>
    <property type="project" value="TreeGrafter"/>
</dbReference>
<evidence type="ECO:0000313" key="4">
    <source>
        <dbReference type="EMBL" id="NGN43127.1"/>
    </source>
</evidence>